<evidence type="ECO:0000256" key="2">
    <source>
        <dbReference type="ARBA" id="ARBA00022980"/>
    </source>
</evidence>
<proteinExistence type="inferred from homology"/>
<keyword evidence="3 6" id="KW-0687">Ribonucleoprotein</keyword>
<dbReference type="Gene3D" id="3.90.1170.10">
    <property type="entry name" value="Ribosomal protein L10e/L16"/>
    <property type="match status" value="1"/>
</dbReference>
<dbReference type="InParanoid" id="E0W0I2"/>
<dbReference type="Pfam" id="PF00252">
    <property type="entry name" value="Ribosomal_L16"/>
    <property type="match status" value="1"/>
</dbReference>
<evidence type="ECO:0000313" key="8">
    <source>
        <dbReference type="EnsemblMetazoa" id="PHUM555760-PA"/>
    </source>
</evidence>
<dbReference type="HOGENOM" id="CLU_096518_0_0_1"/>
<dbReference type="InterPro" id="IPR036920">
    <property type="entry name" value="Ribosomal_uL16_sf"/>
</dbReference>
<gene>
    <name evidence="8" type="primary">8234657</name>
    <name evidence="7" type="ORF">Phum_PHUM555760</name>
</gene>
<dbReference type="GO" id="GO:0005762">
    <property type="term" value="C:mitochondrial large ribosomal subunit"/>
    <property type="evidence" value="ECO:0007669"/>
    <property type="project" value="TreeGrafter"/>
</dbReference>
<evidence type="ECO:0000256" key="3">
    <source>
        <dbReference type="ARBA" id="ARBA00023274"/>
    </source>
</evidence>
<evidence type="ECO:0000256" key="5">
    <source>
        <dbReference type="ARBA" id="ARBA00035440"/>
    </source>
</evidence>
<dbReference type="OMA" id="WGHMEMM"/>
<dbReference type="RefSeq" id="XP_002431876.1">
    <property type="nucleotide sequence ID" value="XM_002431831.1"/>
</dbReference>
<dbReference type="Proteomes" id="UP000009046">
    <property type="component" value="Unassembled WGS sequence"/>
</dbReference>
<keyword evidence="2 6" id="KW-0689">Ribosomal protein</keyword>
<dbReference type="CTD" id="8234657"/>
<organism>
    <name type="scientific">Pediculus humanus subsp. corporis</name>
    <name type="common">Body louse</name>
    <dbReference type="NCBI Taxonomy" id="121224"/>
    <lineage>
        <taxon>Eukaryota</taxon>
        <taxon>Metazoa</taxon>
        <taxon>Ecdysozoa</taxon>
        <taxon>Arthropoda</taxon>
        <taxon>Hexapoda</taxon>
        <taxon>Insecta</taxon>
        <taxon>Pterygota</taxon>
        <taxon>Neoptera</taxon>
        <taxon>Paraneoptera</taxon>
        <taxon>Psocodea</taxon>
        <taxon>Troctomorpha</taxon>
        <taxon>Phthiraptera</taxon>
        <taxon>Anoplura</taxon>
        <taxon>Pediculidae</taxon>
        <taxon>Pediculus</taxon>
    </lineage>
</organism>
<dbReference type="CDD" id="cd01433">
    <property type="entry name" value="Ribosomal_L16_L10e"/>
    <property type="match status" value="1"/>
</dbReference>
<dbReference type="PANTHER" id="PTHR12220:SF13">
    <property type="entry name" value="LARGE RIBOSOMAL SUBUNIT PROTEIN UL16M"/>
    <property type="match status" value="1"/>
</dbReference>
<dbReference type="AlphaFoldDB" id="E0W0I2"/>
<evidence type="ECO:0000256" key="6">
    <source>
        <dbReference type="RuleBase" id="RU004413"/>
    </source>
</evidence>
<dbReference type="STRING" id="121224.E0W0I2"/>
<dbReference type="GeneID" id="8234657"/>
<dbReference type="EnsemblMetazoa" id="PHUM555760-RA">
    <property type="protein sequence ID" value="PHUM555760-PA"/>
    <property type="gene ID" value="PHUM555760"/>
</dbReference>
<reference evidence="8" key="3">
    <citation type="submission" date="2021-02" db="UniProtKB">
        <authorList>
            <consortium name="EnsemblMetazoa"/>
        </authorList>
    </citation>
    <scope>IDENTIFICATION</scope>
    <source>
        <strain evidence="8">USDA</strain>
    </source>
</reference>
<dbReference type="GO" id="GO:0019843">
    <property type="term" value="F:rRNA binding"/>
    <property type="evidence" value="ECO:0007669"/>
    <property type="project" value="InterPro"/>
</dbReference>
<dbReference type="InterPro" id="IPR047873">
    <property type="entry name" value="Ribosomal_uL16"/>
</dbReference>
<sequence length="248" mass="28852">MFKINSILFNQVFKSSILSETVKCNNFLLKQCANIHCFEPPKPVDSSDWPDNRKLRVVEKQPFFDTKPPKLPKMLRLLRGPEEVHTDLVYKQYGVKALLGGRMKHTNFEAVRRIIFKKLDTSRMFAFWRVEPPWQPMTKKGVGKRMGGGKGSAHHYATPVKAERIIIELGGNLDAHEARKILGPVAEILPFPARFVSQKYLDDEREKEKLIKENNTNKFTMEYVIKNNMGGCQKWLSPYDYKWFGKYK</sequence>
<dbReference type="InterPro" id="IPR000114">
    <property type="entry name" value="Ribosomal_uL16_bact-type"/>
</dbReference>
<dbReference type="VEuPathDB" id="VectorBase:PHUM555760"/>
<evidence type="ECO:0000256" key="4">
    <source>
        <dbReference type="ARBA" id="ARBA00035302"/>
    </source>
</evidence>
<dbReference type="GO" id="GO:0032543">
    <property type="term" value="P:mitochondrial translation"/>
    <property type="evidence" value="ECO:0007669"/>
    <property type="project" value="TreeGrafter"/>
</dbReference>
<reference evidence="7" key="2">
    <citation type="submission" date="2007-04" db="EMBL/GenBank/DDBJ databases">
        <title>The genome of the human body louse.</title>
        <authorList>
            <consortium name="The Human Body Louse Genome Consortium"/>
            <person name="Kirkness E."/>
            <person name="Walenz B."/>
            <person name="Hass B."/>
            <person name="Bruggner R."/>
            <person name="Strausberg R."/>
        </authorList>
    </citation>
    <scope>NUCLEOTIDE SEQUENCE</scope>
    <source>
        <strain evidence="7">USDA</strain>
    </source>
</reference>
<evidence type="ECO:0000313" key="9">
    <source>
        <dbReference type="Proteomes" id="UP000009046"/>
    </source>
</evidence>
<dbReference type="PRINTS" id="PR00060">
    <property type="entry name" value="RIBOSOMALL16"/>
</dbReference>
<comment type="similarity">
    <text evidence="1 6">Belongs to the universal ribosomal protein uL16 family.</text>
</comment>
<name>E0W0I2_PEDHC</name>
<dbReference type="InterPro" id="IPR016180">
    <property type="entry name" value="Ribosomal_uL16_dom"/>
</dbReference>
<dbReference type="KEGG" id="phu:Phum_PHUM555760"/>
<dbReference type="EMBL" id="DS235860">
    <property type="protein sequence ID" value="EEB19138.1"/>
    <property type="molecule type" value="Genomic_DNA"/>
</dbReference>
<dbReference type="OrthoDB" id="268521at2759"/>
<dbReference type="EMBL" id="AAZO01006755">
    <property type="status" value="NOT_ANNOTATED_CDS"/>
    <property type="molecule type" value="Genomic_DNA"/>
</dbReference>
<accession>E0W0I2</accession>
<dbReference type="PANTHER" id="PTHR12220">
    <property type="entry name" value="50S/60S RIBOSOMAL PROTEIN L16"/>
    <property type="match status" value="1"/>
</dbReference>
<evidence type="ECO:0000313" key="7">
    <source>
        <dbReference type="EMBL" id="EEB19138.1"/>
    </source>
</evidence>
<dbReference type="eggNOG" id="KOG3422">
    <property type="taxonomic scope" value="Eukaryota"/>
</dbReference>
<dbReference type="SUPFAM" id="SSF54686">
    <property type="entry name" value="Ribosomal protein L16p/L10e"/>
    <property type="match status" value="1"/>
</dbReference>
<dbReference type="FunCoup" id="E0W0I2">
    <property type="interactions" value="510"/>
</dbReference>
<protein>
    <recommendedName>
        <fullName evidence="4">Large ribosomal subunit protein uL16m</fullName>
    </recommendedName>
    <alternativeName>
        <fullName evidence="5">39S ribosomal protein L16, mitochondrial</fullName>
    </alternativeName>
</protein>
<evidence type="ECO:0000256" key="1">
    <source>
        <dbReference type="ARBA" id="ARBA00008931"/>
    </source>
</evidence>
<keyword evidence="9" id="KW-1185">Reference proteome</keyword>
<reference evidence="7" key="1">
    <citation type="submission" date="2007-04" db="EMBL/GenBank/DDBJ databases">
        <title>Annotation of Pediculus humanus corporis strain USDA.</title>
        <authorList>
            <person name="Kirkness E."/>
            <person name="Hannick L."/>
            <person name="Hass B."/>
            <person name="Bruggner R."/>
            <person name="Lawson D."/>
            <person name="Bidwell S."/>
            <person name="Joardar V."/>
            <person name="Caler E."/>
            <person name="Walenz B."/>
            <person name="Inman J."/>
            <person name="Schobel S."/>
            <person name="Galinsky K."/>
            <person name="Amedeo P."/>
            <person name="Strausberg R."/>
        </authorList>
    </citation>
    <scope>NUCLEOTIDE SEQUENCE</scope>
    <source>
        <strain evidence="7">USDA</strain>
    </source>
</reference>
<dbReference type="GO" id="GO:0003735">
    <property type="term" value="F:structural constituent of ribosome"/>
    <property type="evidence" value="ECO:0007669"/>
    <property type="project" value="InterPro"/>
</dbReference>